<feature type="region of interest" description="Disordered" evidence="1">
    <location>
        <begin position="20"/>
        <end position="39"/>
    </location>
</feature>
<sequence length="175" mass="19273">MRATVLALIAGLLLAACGSPPKPPEAEPEAPPPAPVAEEAPKFKNSTLKYLANRNLKPQPTRPLNVRSRCTHRDAIGTATRLNLLVKEAEVKNFDAQVSIKGRGVCNFNIKDFAQDAKLPQVLLRHKKESNCTVRMWEQGKEVTIAFNSCPQSCEGKAFDYLWPVVVDAKTGRCH</sequence>
<organism evidence="3 4">
    <name type="scientific">Azonexus fungiphilus</name>
    <dbReference type="NCBI Taxonomy" id="146940"/>
    <lineage>
        <taxon>Bacteria</taxon>
        <taxon>Pseudomonadati</taxon>
        <taxon>Pseudomonadota</taxon>
        <taxon>Betaproteobacteria</taxon>
        <taxon>Rhodocyclales</taxon>
        <taxon>Azonexaceae</taxon>
        <taxon>Azonexus</taxon>
    </lineage>
</organism>
<evidence type="ECO:0000256" key="1">
    <source>
        <dbReference type="SAM" id="MobiDB-lite"/>
    </source>
</evidence>
<reference evidence="3 4" key="1">
    <citation type="submission" date="2018-10" db="EMBL/GenBank/DDBJ databases">
        <title>Genomic Encyclopedia of Type Strains, Phase IV (KMG-IV): sequencing the most valuable type-strain genomes for metagenomic binning, comparative biology and taxonomic classification.</title>
        <authorList>
            <person name="Goeker M."/>
        </authorList>
    </citation>
    <scope>NUCLEOTIDE SEQUENCE [LARGE SCALE GENOMIC DNA]</scope>
    <source>
        <strain evidence="3 4">DSM 23841</strain>
    </source>
</reference>
<dbReference type="RefSeq" id="WP_121457924.1">
    <property type="nucleotide sequence ID" value="NZ_RBXP01000014.1"/>
</dbReference>
<dbReference type="EMBL" id="RBXP01000014">
    <property type="protein sequence ID" value="RKT58544.1"/>
    <property type="molecule type" value="Genomic_DNA"/>
</dbReference>
<comment type="caution">
    <text evidence="3">The sequence shown here is derived from an EMBL/GenBank/DDBJ whole genome shotgun (WGS) entry which is preliminary data.</text>
</comment>
<dbReference type="OrthoDB" id="8526496at2"/>
<proteinExistence type="predicted"/>
<protein>
    <submittedName>
        <fullName evidence="3">Uncharacterized protein</fullName>
    </submittedName>
</protein>
<evidence type="ECO:0000256" key="2">
    <source>
        <dbReference type="SAM" id="SignalP"/>
    </source>
</evidence>
<name>A0A495WBK5_9RHOO</name>
<feature type="signal peptide" evidence="2">
    <location>
        <begin position="1"/>
        <end position="18"/>
    </location>
</feature>
<dbReference type="AlphaFoldDB" id="A0A495WBK5"/>
<evidence type="ECO:0000313" key="3">
    <source>
        <dbReference type="EMBL" id="RKT58544.1"/>
    </source>
</evidence>
<feature type="chain" id="PRO_5019781973" evidence="2">
    <location>
        <begin position="19"/>
        <end position="175"/>
    </location>
</feature>
<dbReference type="Proteomes" id="UP000270626">
    <property type="component" value="Unassembled WGS sequence"/>
</dbReference>
<dbReference type="PROSITE" id="PS51257">
    <property type="entry name" value="PROKAR_LIPOPROTEIN"/>
    <property type="match status" value="1"/>
</dbReference>
<keyword evidence="4" id="KW-1185">Reference proteome</keyword>
<keyword evidence="2" id="KW-0732">Signal</keyword>
<evidence type="ECO:0000313" key="4">
    <source>
        <dbReference type="Proteomes" id="UP000270626"/>
    </source>
</evidence>
<gene>
    <name evidence="3" type="ORF">DFR40_1563</name>
</gene>
<accession>A0A495WBK5</accession>